<accession>A0ABD0QKM6</accession>
<evidence type="ECO:0000256" key="1">
    <source>
        <dbReference type="SAM" id="MobiDB-lite"/>
    </source>
</evidence>
<feature type="region of interest" description="Disordered" evidence="1">
    <location>
        <begin position="26"/>
        <end position="95"/>
    </location>
</feature>
<feature type="compositionally biased region" description="Basic and acidic residues" evidence="1">
    <location>
        <begin position="51"/>
        <end position="61"/>
    </location>
</feature>
<dbReference type="EMBL" id="JAMKFB020000008">
    <property type="protein sequence ID" value="KAL0185641.1"/>
    <property type="molecule type" value="Genomic_DNA"/>
</dbReference>
<feature type="non-terminal residue" evidence="2">
    <location>
        <position position="1"/>
    </location>
</feature>
<evidence type="ECO:0008006" key="4">
    <source>
        <dbReference type="Google" id="ProtNLM"/>
    </source>
</evidence>
<comment type="caution">
    <text evidence="2">The sequence shown here is derived from an EMBL/GenBank/DDBJ whole genome shotgun (WGS) entry which is preliminary data.</text>
</comment>
<dbReference type="AlphaFoldDB" id="A0ABD0QKM6"/>
<evidence type="ECO:0000313" key="3">
    <source>
        <dbReference type="Proteomes" id="UP001529510"/>
    </source>
</evidence>
<keyword evidence="3" id="KW-1185">Reference proteome</keyword>
<dbReference type="Proteomes" id="UP001529510">
    <property type="component" value="Unassembled WGS sequence"/>
</dbReference>
<organism evidence="2 3">
    <name type="scientific">Cirrhinus mrigala</name>
    <name type="common">Mrigala</name>
    <dbReference type="NCBI Taxonomy" id="683832"/>
    <lineage>
        <taxon>Eukaryota</taxon>
        <taxon>Metazoa</taxon>
        <taxon>Chordata</taxon>
        <taxon>Craniata</taxon>
        <taxon>Vertebrata</taxon>
        <taxon>Euteleostomi</taxon>
        <taxon>Actinopterygii</taxon>
        <taxon>Neopterygii</taxon>
        <taxon>Teleostei</taxon>
        <taxon>Ostariophysi</taxon>
        <taxon>Cypriniformes</taxon>
        <taxon>Cyprinidae</taxon>
        <taxon>Labeoninae</taxon>
        <taxon>Labeonini</taxon>
        <taxon>Cirrhinus</taxon>
    </lineage>
</organism>
<sequence length="95" mass="10192">RLQPAGRARRGARQCPHLCAEQHGRVAAVQTPGPSSGRGPAGTAAGQLGDGLHRERRDILHRVRAAHHTPRAEREHSRARIARVRAAGVPSPITI</sequence>
<evidence type="ECO:0000313" key="2">
    <source>
        <dbReference type="EMBL" id="KAL0185641.1"/>
    </source>
</evidence>
<reference evidence="2 3" key="1">
    <citation type="submission" date="2024-05" db="EMBL/GenBank/DDBJ databases">
        <title>Genome sequencing and assembly of Indian major carp, Cirrhinus mrigala (Hamilton, 1822).</title>
        <authorList>
            <person name="Mohindra V."/>
            <person name="Chowdhury L.M."/>
            <person name="Lal K."/>
            <person name="Jena J.K."/>
        </authorList>
    </citation>
    <scope>NUCLEOTIDE SEQUENCE [LARGE SCALE GENOMIC DNA]</scope>
    <source>
        <strain evidence="2">CM1030</strain>
        <tissue evidence="2">Blood</tissue>
    </source>
</reference>
<feature type="non-terminal residue" evidence="2">
    <location>
        <position position="95"/>
    </location>
</feature>
<name>A0ABD0QKM6_CIRMR</name>
<protein>
    <recommendedName>
        <fullName evidence="4">MHC class I antigen</fullName>
    </recommendedName>
</protein>
<gene>
    <name evidence="2" type="ORF">M9458_017311</name>
</gene>
<proteinExistence type="predicted"/>